<feature type="compositionally biased region" description="Basic and acidic residues" evidence="1">
    <location>
        <begin position="184"/>
        <end position="194"/>
    </location>
</feature>
<dbReference type="GO" id="GO:0005829">
    <property type="term" value="C:cytosol"/>
    <property type="evidence" value="ECO:0007669"/>
    <property type="project" value="TreeGrafter"/>
</dbReference>
<dbReference type="EMBL" id="MU167351">
    <property type="protein sequence ID" value="KAG0142357.1"/>
    <property type="molecule type" value="Genomic_DNA"/>
</dbReference>
<accession>A0A9P6T7S4</accession>
<evidence type="ECO:0000256" key="1">
    <source>
        <dbReference type="SAM" id="MobiDB-lite"/>
    </source>
</evidence>
<comment type="caution">
    <text evidence="2">The sequence shown here is derived from an EMBL/GenBank/DDBJ whole genome shotgun (WGS) entry which is preliminary data.</text>
</comment>
<dbReference type="AlphaFoldDB" id="A0A9P6T7S4"/>
<feature type="region of interest" description="Disordered" evidence="1">
    <location>
        <begin position="327"/>
        <end position="387"/>
    </location>
</feature>
<dbReference type="GO" id="GO:0009966">
    <property type="term" value="P:regulation of signal transduction"/>
    <property type="evidence" value="ECO:0007669"/>
    <property type="project" value="InterPro"/>
</dbReference>
<dbReference type="InterPro" id="IPR007304">
    <property type="entry name" value="TAP46-like"/>
</dbReference>
<feature type="compositionally biased region" description="Acidic residues" evidence="1">
    <location>
        <begin position="349"/>
        <end position="359"/>
    </location>
</feature>
<sequence>MSEREGPVEDDITLGQLLDRAAQAYEQVQAAPAPNDAAVQSKIAAALSELTLCASLITRLAVLSPNETLEDITTSDLKCISVDGLRGMLLTLKKTKGGNERKLCLESAKTHLLDFTRRVESYEIVPADERSRYKGPLSTVQNPALRREGKIAQFRLEKELKSRLEEFRKRSEDRKRPTIFATADHSRSSRQKAEIDEDGEEDGARETYITWLRFLYLKAHQELSSIELELDLLGTGAQMQELPHPGRTNDEEDLTWRLDRLSTRSGPLIGPSGKVLRPFTILPAKSSTSAATDRIRLREEVFRPDWNLPTMTIDEYLDEQQAMGNFLSGGGRAQAETETEGERTKREAEDDNAAGEEAAEGLRRKAIEWDEFTDTHRKGEGNMMNRG</sequence>
<dbReference type="Pfam" id="PF04177">
    <property type="entry name" value="TAP42"/>
    <property type="match status" value="1"/>
</dbReference>
<reference evidence="2" key="1">
    <citation type="submission" date="2013-11" db="EMBL/GenBank/DDBJ databases">
        <title>Genome sequence of the fusiform rust pathogen reveals effectors for host alternation and coevolution with pine.</title>
        <authorList>
            <consortium name="DOE Joint Genome Institute"/>
            <person name="Smith K."/>
            <person name="Pendleton A."/>
            <person name="Kubisiak T."/>
            <person name="Anderson C."/>
            <person name="Salamov A."/>
            <person name="Aerts A."/>
            <person name="Riley R."/>
            <person name="Clum A."/>
            <person name="Lindquist E."/>
            <person name="Ence D."/>
            <person name="Campbell M."/>
            <person name="Kronenberg Z."/>
            <person name="Feau N."/>
            <person name="Dhillon B."/>
            <person name="Hamelin R."/>
            <person name="Burleigh J."/>
            <person name="Smith J."/>
            <person name="Yandell M."/>
            <person name="Nelson C."/>
            <person name="Grigoriev I."/>
            <person name="Davis J."/>
        </authorList>
    </citation>
    <scope>NUCLEOTIDE SEQUENCE</scope>
    <source>
        <strain evidence="2">G11</strain>
    </source>
</reference>
<evidence type="ECO:0008006" key="4">
    <source>
        <dbReference type="Google" id="ProtNLM"/>
    </source>
</evidence>
<keyword evidence="3" id="KW-1185">Reference proteome</keyword>
<dbReference type="PANTHER" id="PTHR10933">
    <property type="entry name" value="IMMUNOGLOBULIN-BINDING PROTEIN 1"/>
    <property type="match status" value="1"/>
</dbReference>
<dbReference type="GO" id="GO:0051721">
    <property type="term" value="F:protein phosphatase 2A binding"/>
    <property type="evidence" value="ECO:0007669"/>
    <property type="project" value="TreeGrafter"/>
</dbReference>
<gene>
    <name evidence="2" type="ORF">CROQUDRAFT_67356</name>
</gene>
<feature type="region of interest" description="Disordered" evidence="1">
    <location>
        <begin position="175"/>
        <end position="201"/>
    </location>
</feature>
<dbReference type="InterPro" id="IPR038511">
    <property type="entry name" value="TAP42/TAP46-like_sf"/>
</dbReference>
<dbReference type="PANTHER" id="PTHR10933:SF9">
    <property type="entry name" value="IMMUNOGLOBULIN-BINDING PROTEIN 1"/>
    <property type="match status" value="1"/>
</dbReference>
<organism evidence="2 3">
    <name type="scientific">Cronartium quercuum f. sp. fusiforme G11</name>
    <dbReference type="NCBI Taxonomy" id="708437"/>
    <lineage>
        <taxon>Eukaryota</taxon>
        <taxon>Fungi</taxon>
        <taxon>Dikarya</taxon>
        <taxon>Basidiomycota</taxon>
        <taxon>Pucciniomycotina</taxon>
        <taxon>Pucciniomycetes</taxon>
        <taxon>Pucciniales</taxon>
        <taxon>Coleosporiaceae</taxon>
        <taxon>Cronartium</taxon>
    </lineage>
</organism>
<dbReference type="GO" id="GO:0035303">
    <property type="term" value="P:regulation of dephosphorylation"/>
    <property type="evidence" value="ECO:0007669"/>
    <property type="project" value="TreeGrafter"/>
</dbReference>
<protein>
    <recommendedName>
        <fullName evidence="4">TAP42-like protein</fullName>
    </recommendedName>
</protein>
<name>A0A9P6T7S4_9BASI</name>
<feature type="compositionally biased region" description="Basic and acidic residues" evidence="1">
    <location>
        <begin position="360"/>
        <end position="380"/>
    </location>
</feature>
<dbReference type="Proteomes" id="UP000886653">
    <property type="component" value="Unassembled WGS sequence"/>
</dbReference>
<dbReference type="Gene3D" id="1.25.40.540">
    <property type="entry name" value="TAP42-like family"/>
    <property type="match status" value="1"/>
</dbReference>
<proteinExistence type="predicted"/>
<evidence type="ECO:0000313" key="2">
    <source>
        <dbReference type="EMBL" id="KAG0142357.1"/>
    </source>
</evidence>
<evidence type="ECO:0000313" key="3">
    <source>
        <dbReference type="Proteomes" id="UP000886653"/>
    </source>
</evidence>
<dbReference type="OrthoDB" id="10261753at2759"/>